<dbReference type="InterPro" id="IPR000409">
    <property type="entry name" value="BEACH_dom"/>
</dbReference>
<dbReference type="InterPro" id="IPR000306">
    <property type="entry name" value="Znf_FYVE"/>
</dbReference>
<evidence type="ECO:0000259" key="11">
    <source>
        <dbReference type="PROSITE" id="PS51783"/>
    </source>
</evidence>
<dbReference type="Gene3D" id="1.10.1540.10">
    <property type="entry name" value="BEACH domain"/>
    <property type="match status" value="1"/>
</dbReference>
<dbReference type="PROSITE" id="PS51783">
    <property type="entry name" value="PH_BEACH"/>
    <property type="match status" value="1"/>
</dbReference>
<feature type="region of interest" description="Disordered" evidence="9">
    <location>
        <begin position="1106"/>
        <end position="1125"/>
    </location>
</feature>
<evidence type="ECO:0000256" key="5">
    <source>
        <dbReference type="ARBA" id="ARBA00022833"/>
    </source>
</evidence>
<dbReference type="SUPFAM" id="SSF57903">
    <property type="entry name" value="FYVE/PHD zinc finger"/>
    <property type="match status" value="1"/>
</dbReference>
<dbReference type="STRING" id="578459.A0A194SB21"/>
<dbReference type="SMART" id="SM01026">
    <property type="entry name" value="Beach"/>
    <property type="match status" value="1"/>
</dbReference>
<dbReference type="GO" id="GO:0008270">
    <property type="term" value="F:zinc ion binding"/>
    <property type="evidence" value="ECO:0007669"/>
    <property type="project" value="UniProtKB-KW"/>
</dbReference>
<keyword evidence="2" id="KW-0479">Metal-binding</keyword>
<feature type="compositionally biased region" description="Low complexity" evidence="9">
    <location>
        <begin position="28"/>
        <end position="37"/>
    </location>
</feature>
<dbReference type="Gene3D" id="2.130.10.10">
    <property type="entry name" value="YVTN repeat-like/Quinoprotein amine dehydrogenase"/>
    <property type="match status" value="1"/>
</dbReference>
<keyword evidence="5" id="KW-0862">Zinc</keyword>
<sequence>MLRRLSEASSLFSRGPPTSTDPPPPLPSSDSSHSLSSAALTEALSYDLVTSPQPTRVAHAQDDLRHALDDLQQASPSDVQSRLSALATIQLVLQEHDVQDVQGAFSTLGGFEIAVGALAAIDGAPRAARARSEEGGDVRESTLASSREFNDDDDVRFHLATLILHVLHLALRLPANADSLSYSALASALDLSGLLAPSALIDEKARSLSLLWAFLVGDFSEGASAVLVVRSQVVERLDRRRDEGDHVPSTALRAAREIVAARRAQGVVEAAVHPAAAALLLDLVDSHLDPTVDPEVQLRATALALVTSLLDRRDGEKGAVGLGEAGLLRAALGRVLGPWEGDDGGRARVEGEEREIWVEMTRALLGSVGAATEAARRLFDAAGGRSGLDDELVQLILDALPGSRAPPCIEFDFGHTASSDLSLRSLGRAFPPSTHGYTLVAWISIDAPPTSAPLTIFGATDPSSRTFFELSLLPSMRLAVQTSLRTPPVEFAAFTLPADTFHHVALVHQRPKFVAQSMCSLYVDGELVDSVKVAYPASPPHEWDVQAWFGTPGERAAAPTRSRQDARATAPRWRLGPSWLVHGELQGDFLEVCSRLGPRYAGTFQDILGRFLTNSSASALNIRLDALSRDSIPTRGSSVIASSPLMYALRHRGSAVVPEHRIYFALSARNLLTSPASASETVKLAAAAKGTAIVNAAIPSQVDEVVVRLNGLALVENAAVVRRGALDDALWAAGGTTLLLRWIEKASTAKQLEMSVGVLVEALEDSWRLCEEAEERHAYEILALHLRAKASLVTAVVHDSILGLVGFDRDSPARSVVTNTLAFQHLVLDFQLWREVDPSVQRAHFDQLRRLITTSDLSEYNLKKLTKFHVVRKIVSAVRSKAFEGAVADEVVDFLMLVVRSAFTTDVVRYLATYLGAALTTNARTASRPASTSIDSDSHFVLIVGDSDAGPHREPLLMLRHLHDVLLDPTRAAALSKWAKHIRTKWALALLQDRSTPPLAAVLVLRILVRLLQTQGHPYVAKFSNSDSGFALLRAALPRFWALGQVHLALFALLHGHDITTIPLDAPFAASTLLSSSGKAIAAAPEVIRIVIAVVGQGLSVLDRAQDEPATSQSDDAAGAGQDASRAGLEPGFGVLVELLAQAGRTTAEEADWPLLSSPVALNDLIRVLQPVIRLPPAPEGLPDAEMPPLPILAAAKGFELEQADDDKGDQASAPAQASPHVALSIDKTLSTDRGVDDSPPPALTASSQSGTTCSAATLVLDILAQQVTHGITTRHVRQTSSITPSLAQFASSDPSLQPLRILLDAGASSDVRSQVAFRNSLFKTVLHRLSRASTAPTVAGRVSSLVDVATSFTAQGWIADIPFVLGFVLAYLEKLLDETALVASPVQAGLTDIFFSCAGRLVLLGLLDPASVTATLKLLALHQLVVFSPQNEDVTKIRLILHRLARLVRIPEHADSAMHAIRLFALQRPTDVDAVFCRNEQDGSSDVSVVTQIVEADDTNLYDLVKMHDEQLERADSSWYDFLVEESAQGREAVVAELERMRDLAGQLEQKRLGQRRRLRKRRRSVSDWKGSVQEQDRARAAHVKQDRVEQQERVAAEWTGQLDASERQPEAGHGLVSLDFTEGPHRQHKKLLVEKVTNSIVSARGAAAASSSSSPSSRAGRQDSQGAVEEPATSARPSSPAAIDDGDGHAQDEPKLEPDPEVEEDKQRKIVRLLEPGDEFQAVYNVSSIRGVDSYPALLLIGRKSLYLVDGYFYTAAGDVVASWEAPDEERDLHLQTLADLAGRNTRSPSSDAHLARRWTWTDLRQVHERRFLFRNCALELFFVDGQGFFITFLGGRQADALADLADHCPHAVASGSLSFSDPSFSGKLGDAFLGQRTKLERMTKQWEQRQISNFEYLMFLNTSSGRSYYDLTCYPVMPWILADYDSHELDLDNPKSFRDLSKPMGCQTEDRKNEFVSRFDQLGELGENGPAPFHFGTHYSSAITVTGYLMRLTPFTEAYLDLQGGSFDHADRLFWSVKRAWESASAQNRSDVRELTPEFFYLPDFLVNVNKLSFGRRQENDEPVEDVALPAWANGDPRRFVELHREALESEFVGTHLHGWIDLVFGFKQRGEAAVEAVNVFSALSYEGAIDLDAVTDADERKAACSTIHSFGQTPRQLFVKPHPVRRPRLKPRATHPLFAPDLAVEQAAPTLVQCILPVLSLASASPIAFIHPPPSSSAPEKVRVEQAHVLAVPHVAGLTLQHGFLDGSLRVFEKGVNVPITLQEGGHTGSIVVASFADNSTLVTGSDDSSIVVWRLEIRVTGSSKSVHLAKLASLRGQHSSAIVSLVASKAYSIIISGSTSGVAVLWDLNRLKPVRLLDGHGGPVHVVAISETTGDFATCAGSILRIWSVNGVLLASRSMGSATQHITALAWSKSETAPVVAVGLSNGQVVVLKRSQASSTSSGWSLEVVSSFRIDDRLVAAPDPPSSRQSRRSLAPQDGTDAVTALAFSTRALYAGTSSSKTYLFNPPPTEFYLPDSAASSCMASGCGTKFSLVEPRRRCGACAGIFCLLDTTRSVEAGGRFCGDCFSTLSPLLVH</sequence>
<feature type="domain" description="BEACH-type PH" evidence="11">
    <location>
        <begin position="1717"/>
        <end position="1849"/>
    </location>
</feature>
<dbReference type="Gene3D" id="3.30.40.10">
    <property type="entry name" value="Zinc/RING finger domain, C3HC4 (zinc finger)"/>
    <property type="match status" value="1"/>
</dbReference>
<dbReference type="GeneID" id="28976859"/>
<dbReference type="InterPro" id="IPR013320">
    <property type="entry name" value="ConA-like_dom_sf"/>
</dbReference>
<dbReference type="CDD" id="cd06071">
    <property type="entry name" value="Beach"/>
    <property type="match status" value="1"/>
</dbReference>
<dbReference type="EMBL" id="KQ474076">
    <property type="protein sequence ID" value="KPV76596.1"/>
    <property type="molecule type" value="Genomic_DNA"/>
</dbReference>
<evidence type="ECO:0000256" key="9">
    <source>
        <dbReference type="SAM" id="MobiDB-lite"/>
    </source>
</evidence>
<dbReference type="PROSITE" id="PS50197">
    <property type="entry name" value="BEACH"/>
    <property type="match status" value="1"/>
</dbReference>
<protein>
    <recommendedName>
        <fullName evidence="7">Beige protein homolog 1</fullName>
    </recommendedName>
</protein>
<evidence type="ECO:0000256" key="2">
    <source>
        <dbReference type="ARBA" id="ARBA00022723"/>
    </source>
</evidence>
<dbReference type="RefSeq" id="XP_018272645.1">
    <property type="nucleotide sequence ID" value="XM_018416411.1"/>
</dbReference>
<feature type="repeat" description="WD" evidence="8">
    <location>
        <begin position="2268"/>
        <end position="2301"/>
    </location>
</feature>
<proteinExistence type="predicted"/>
<dbReference type="SUPFAM" id="SSF50729">
    <property type="entry name" value="PH domain-like"/>
    <property type="match status" value="1"/>
</dbReference>
<evidence type="ECO:0000256" key="4">
    <source>
        <dbReference type="ARBA" id="ARBA00022771"/>
    </source>
</evidence>
<dbReference type="SMART" id="SM00320">
    <property type="entry name" value="WD40"/>
    <property type="match status" value="5"/>
</dbReference>
<dbReference type="Pfam" id="PF02138">
    <property type="entry name" value="Beach"/>
    <property type="match status" value="1"/>
</dbReference>
<evidence type="ECO:0000313" key="12">
    <source>
        <dbReference type="EMBL" id="KPV76596.1"/>
    </source>
</evidence>
<keyword evidence="3" id="KW-0677">Repeat</keyword>
<dbReference type="OMA" id="EMSNFHY"/>
<dbReference type="InterPro" id="IPR001680">
    <property type="entry name" value="WD40_rpt"/>
</dbReference>
<feature type="compositionally biased region" description="Low complexity" evidence="9">
    <location>
        <begin position="1646"/>
        <end position="1661"/>
    </location>
</feature>
<dbReference type="SUPFAM" id="SSF81837">
    <property type="entry name" value="BEACH domain"/>
    <property type="match status" value="1"/>
</dbReference>
<keyword evidence="13" id="KW-1185">Reference proteome</keyword>
<dbReference type="PROSITE" id="PS50082">
    <property type="entry name" value="WD_REPEATS_2"/>
    <property type="match status" value="2"/>
</dbReference>
<dbReference type="PANTHER" id="PTHR46108">
    <property type="entry name" value="BLUE CHEESE"/>
    <property type="match status" value="1"/>
</dbReference>
<dbReference type="PANTHER" id="PTHR46108:SF4">
    <property type="entry name" value="BLUE CHEESE"/>
    <property type="match status" value="1"/>
</dbReference>
<dbReference type="FunFam" id="1.10.1540.10:FF:000001">
    <property type="entry name" value="neurobeachin isoform X1"/>
    <property type="match status" value="1"/>
</dbReference>
<dbReference type="SUPFAM" id="SSF49899">
    <property type="entry name" value="Concanavalin A-like lectins/glucanases"/>
    <property type="match status" value="1"/>
</dbReference>
<feature type="domain" description="BEACH" evidence="10">
    <location>
        <begin position="1874"/>
        <end position="2169"/>
    </location>
</feature>
<evidence type="ECO:0000256" key="6">
    <source>
        <dbReference type="ARBA" id="ARBA00054699"/>
    </source>
</evidence>
<dbReference type="CDD" id="cd01201">
    <property type="entry name" value="PH_BEACH"/>
    <property type="match status" value="1"/>
</dbReference>
<dbReference type="Gene3D" id="2.60.120.200">
    <property type="match status" value="1"/>
</dbReference>
<feature type="compositionally biased region" description="Basic and acidic residues" evidence="9">
    <location>
        <begin position="1576"/>
        <end position="1594"/>
    </location>
</feature>
<feature type="compositionally biased region" description="Low complexity" evidence="9">
    <location>
        <begin position="1112"/>
        <end position="1125"/>
    </location>
</feature>
<accession>A0A194SB21</accession>
<dbReference type="Pfam" id="PF14844">
    <property type="entry name" value="PH_BEACH"/>
    <property type="match status" value="1"/>
</dbReference>
<name>A0A194SB21_RHOGW</name>
<evidence type="ECO:0000259" key="10">
    <source>
        <dbReference type="PROSITE" id="PS50197"/>
    </source>
</evidence>
<feature type="region of interest" description="Disordered" evidence="9">
    <location>
        <begin position="1646"/>
        <end position="1708"/>
    </location>
</feature>
<feature type="repeat" description="WD" evidence="8">
    <location>
        <begin position="2320"/>
        <end position="2361"/>
    </location>
</feature>
<evidence type="ECO:0000256" key="7">
    <source>
        <dbReference type="ARBA" id="ARBA00073334"/>
    </source>
</evidence>
<evidence type="ECO:0000256" key="3">
    <source>
        <dbReference type="ARBA" id="ARBA00022737"/>
    </source>
</evidence>
<gene>
    <name evidence="12" type="ORF">RHOBADRAFT_52583</name>
</gene>
<dbReference type="Pfam" id="PF13385">
    <property type="entry name" value="Laminin_G_3"/>
    <property type="match status" value="1"/>
</dbReference>
<organism evidence="12 13">
    <name type="scientific">Rhodotorula graminis (strain WP1)</name>
    <dbReference type="NCBI Taxonomy" id="578459"/>
    <lineage>
        <taxon>Eukaryota</taxon>
        <taxon>Fungi</taxon>
        <taxon>Dikarya</taxon>
        <taxon>Basidiomycota</taxon>
        <taxon>Pucciniomycotina</taxon>
        <taxon>Microbotryomycetes</taxon>
        <taxon>Sporidiobolales</taxon>
        <taxon>Sporidiobolaceae</taxon>
        <taxon>Rhodotorula</taxon>
    </lineage>
</organism>
<evidence type="ECO:0000256" key="1">
    <source>
        <dbReference type="ARBA" id="ARBA00022574"/>
    </source>
</evidence>
<feature type="region of interest" description="Disordered" evidence="9">
    <location>
        <begin position="1"/>
        <end position="37"/>
    </location>
</feature>
<dbReference type="InterPro" id="IPR051944">
    <property type="entry name" value="BEACH_domain_protein"/>
</dbReference>
<dbReference type="SUPFAM" id="SSF50978">
    <property type="entry name" value="WD40 repeat-like"/>
    <property type="match status" value="1"/>
</dbReference>
<dbReference type="Proteomes" id="UP000053890">
    <property type="component" value="Unassembled WGS sequence"/>
</dbReference>
<feature type="region of interest" description="Disordered" evidence="9">
    <location>
        <begin position="1203"/>
        <end position="1222"/>
    </location>
</feature>
<feature type="compositionally biased region" description="Basic residues" evidence="9">
    <location>
        <begin position="1556"/>
        <end position="1565"/>
    </location>
</feature>
<dbReference type="InterPro" id="IPR036372">
    <property type="entry name" value="BEACH_dom_sf"/>
</dbReference>
<dbReference type="PROSITE" id="PS50294">
    <property type="entry name" value="WD_REPEATS_REGION"/>
    <property type="match status" value="1"/>
</dbReference>
<feature type="region of interest" description="Disordered" evidence="9">
    <location>
        <begin position="1556"/>
        <end position="1594"/>
    </location>
</feature>
<dbReference type="Pfam" id="PF00400">
    <property type="entry name" value="WD40"/>
    <property type="match status" value="1"/>
</dbReference>
<feature type="compositionally biased region" description="Basic and acidic residues" evidence="9">
    <location>
        <begin position="1688"/>
        <end position="1700"/>
    </location>
</feature>
<dbReference type="Gene3D" id="2.30.29.30">
    <property type="entry name" value="Pleckstrin-homology domain (PH domain)/Phosphotyrosine-binding domain (PTB)"/>
    <property type="match status" value="1"/>
</dbReference>
<evidence type="ECO:0000256" key="8">
    <source>
        <dbReference type="PROSITE-ProRule" id="PRU00221"/>
    </source>
</evidence>
<keyword evidence="4" id="KW-0863">Zinc-finger</keyword>
<comment type="function">
    <text evidence="6">May be involved in protein sorting and cell wall formation.</text>
</comment>
<reference evidence="12 13" key="1">
    <citation type="journal article" date="2015" name="Front. Microbiol.">
        <title>Genome sequence of the plant growth promoting endophytic yeast Rhodotorula graminis WP1.</title>
        <authorList>
            <person name="Firrincieli A."/>
            <person name="Otillar R."/>
            <person name="Salamov A."/>
            <person name="Schmutz J."/>
            <person name="Khan Z."/>
            <person name="Redman R.S."/>
            <person name="Fleck N.D."/>
            <person name="Lindquist E."/>
            <person name="Grigoriev I.V."/>
            <person name="Doty S.L."/>
        </authorList>
    </citation>
    <scope>NUCLEOTIDE SEQUENCE [LARGE SCALE GENOMIC DNA]</scope>
    <source>
        <strain evidence="12 13">WP1</strain>
    </source>
</reference>
<feature type="compositionally biased region" description="Low complexity" evidence="9">
    <location>
        <begin position="1673"/>
        <end position="1684"/>
    </location>
</feature>
<keyword evidence="1 8" id="KW-0853">WD repeat</keyword>
<dbReference type="InterPro" id="IPR011011">
    <property type="entry name" value="Znf_FYVE_PHD"/>
</dbReference>
<dbReference type="OrthoDB" id="26681at2759"/>
<dbReference type="InterPro" id="IPR013083">
    <property type="entry name" value="Znf_RING/FYVE/PHD"/>
</dbReference>
<dbReference type="SMART" id="SM00064">
    <property type="entry name" value="FYVE"/>
    <property type="match status" value="1"/>
</dbReference>
<evidence type="ECO:0000313" key="13">
    <source>
        <dbReference type="Proteomes" id="UP000053890"/>
    </source>
</evidence>
<dbReference type="InterPro" id="IPR023362">
    <property type="entry name" value="PH-BEACH_dom"/>
</dbReference>
<dbReference type="InterPro" id="IPR011993">
    <property type="entry name" value="PH-like_dom_sf"/>
</dbReference>
<dbReference type="InterPro" id="IPR015943">
    <property type="entry name" value="WD40/YVTN_repeat-like_dom_sf"/>
</dbReference>
<dbReference type="InterPro" id="IPR036322">
    <property type="entry name" value="WD40_repeat_dom_sf"/>
</dbReference>